<evidence type="ECO:0000313" key="2">
    <source>
        <dbReference type="Proteomes" id="UP000188268"/>
    </source>
</evidence>
<name>A0A1R3G5C3_COCAP</name>
<dbReference type="Proteomes" id="UP000188268">
    <property type="component" value="Unassembled WGS sequence"/>
</dbReference>
<reference evidence="1 2" key="1">
    <citation type="submission" date="2013-09" db="EMBL/GenBank/DDBJ databases">
        <title>Corchorus capsularis genome sequencing.</title>
        <authorList>
            <person name="Alam M."/>
            <person name="Haque M.S."/>
            <person name="Islam M.S."/>
            <person name="Emdad E.M."/>
            <person name="Islam M.M."/>
            <person name="Ahmed B."/>
            <person name="Halim A."/>
            <person name="Hossen Q.M.M."/>
            <person name="Hossain M.Z."/>
            <person name="Ahmed R."/>
            <person name="Khan M.M."/>
            <person name="Islam R."/>
            <person name="Rashid M.M."/>
            <person name="Khan S.A."/>
            <person name="Rahman M.S."/>
            <person name="Alam M."/>
        </authorList>
    </citation>
    <scope>NUCLEOTIDE SEQUENCE [LARGE SCALE GENOMIC DNA]</scope>
    <source>
        <strain evidence="2">cv. CVL-1</strain>
        <tissue evidence="1">Whole seedling</tissue>
    </source>
</reference>
<protein>
    <submittedName>
        <fullName evidence="1">Uncharacterized protein</fullName>
    </submittedName>
</protein>
<comment type="caution">
    <text evidence="1">The sequence shown here is derived from an EMBL/GenBank/DDBJ whole genome shotgun (WGS) entry which is preliminary data.</text>
</comment>
<dbReference type="AlphaFoldDB" id="A0A1R3G5C3"/>
<sequence length="31" mass="3571">MVTWARQLIWFFVANFLVSISSKSENIGIRG</sequence>
<gene>
    <name evidence="1" type="ORF">CCACVL1_28755</name>
</gene>
<organism evidence="1 2">
    <name type="scientific">Corchorus capsularis</name>
    <name type="common">Jute</name>
    <dbReference type="NCBI Taxonomy" id="210143"/>
    <lineage>
        <taxon>Eukaryota</taxon>
        <taxon>Viridiplantae</taxon>
        <taxon>Streptophyta</taxon>
        <taxon>Embryophyta</taxon>
        <taxon>Tracheophyta</taxon>
        <taxon>Spermatophyta</taxon>
        <taxon>Magnoliopsida</taxon>
        <taxon>eudicotyledons</taxon>
        <taxon>Gunneridae</taxon>
        <taxon>Pentapetalae</taxon>
        <taxon>rosids</taxon>
        <taxon>malvids</taxon>
        <taxon>Malvales</taxon>
        <taxon>Malvaceae</taxon>
        <taxon>Grewioideae</taxon>
        <taxon>Apeibeae</taxon>
        <taxon>Corchorus</taxon>
    </lineage>
</organism>
<proteinExistence type="predicted"/>
<accession>A0A1R3G5C3</accession>
<dbReference type="Gramene" id="OMO53274">
    <property type="protein sequence ID" value="OMO53274"/>
    <property type="gene ID" value="CCACVL1_28755"/>
</dbReference>
<dbReference type="EMBL" id="AWWV01015235">
    <property type="protein sequence ID" value="OMO53274.1"/>
    <property type="molecule type" value="Genomic_DNA"/>
</dbReference>
<evidence type="ECO:0000313" key="1">
    <source>
        <dbReference type="EMBL" id="OMO53274.1"/>
    </source>
</evidence>
<keyword evidence="2" id="KW-1185">Reference proteome</keyword>